<gene>
    <name evidence="2" type="ORF">STSP2_03312</name>
</gene>
<evidence type="ECO:0000313" key="2">
    <source>
        <dbReference type="EMBL" id="AQT70108.1"/>
    </source>
</evidence>
<keyword evidence="3" id="KW-1185">Reference proteome</keyword>
<reference evidence="3" key="1">
    <citation type="submission" date="2017-02" db="EMBL/GenBank/DDBJ databases">
        <title>Comparative genomics and description of representatives of a novel lineage of planctomycetes thriving in anoxic sediments.</title>
        <authorList>
            <person name="Spring S."/>
            <person name="Bunk B."/>
            <person name="Sproer C."/>
        </authorList>
    </citation>
    <scope>NUCLEOTIDE SEQUENCE [LARGE SCALE GENOMIC DNA]</scope>
    <source>
        <strain evidence="3">ST-NAGAB-D1</strain>
    </source>
</reference>
<organism evidence="2 3">
    <name type="scientific">Anaerohalosphaera lusitana</name>
    <dbReference type="NCBI Taxonomy" id="1936003"/>
    <lineage>
        <taxon>Bacteria</taxon>
        <taxon>Pseudomonadati</taxon>
        <taxon>Planctomycetota</taxon>
        <taxon>Phycisphaerae</taxon>
        <taxon>Sedimentisphaerales</taxon>
        <taxon>Anaerohalosphaeraceae</taxon>
        <taxon>Anaerohalosphaera</taxon>
    </lineage>
</organism>
<feature type="coiled-coil region" evidence="1">
    <location>
        <begin position="24"/>
        <end position="65"/>
    </location>
</feature>
<dbReference type="STRING" id="1936003.STSP2_03312"/>
<proteinExistence type="predicted"/>
<evidence type="ECO:0000313" key="3">
    <source>
        <dbReference type="Proteomes" id="UP000189674"/>
    </source>
</evidence>
<name>A0A1U9NQV9_9BACT</name>
<dbReference type="EMBL" id="CP019791">
    <property type="protein sequence ID" value="AQT70108.1"/>
    <property type="molecule type" value="Genomic_DNA"/>
</dbReference>
<keyword evidence="1" id="KW-0175">Coiled coil</keyword>
<accession>A0A1U9NQV9</accession>
<dbReference type="Proteomes" id="UP000189674">
    <property type="component" value="Chromosome"/>
</dbReference>
<dbReference type="AlphaFoldDB" id="A0A1U9NQV9"/>
<evidence type="ECO:0000256" key="1">
    <source>
        <dbReference type="SAM" id="Coils"/>
    </source>
</evidence>
<evidence type="ECO:0008006" key="4">
    <source>
        <dbReference type="Google" id="ProtNLM"/>
    </source>
</evidence>
<dbReference type="PROSITE" id="PS51257">
    <property type="entry name" value="PROKAR_LIPOPROTEIN"/>
    <property type="match status" value="1"/>
</dbReference>
<sequence length="200" mass="22479" precursor="true">MRQLTTVLIIVSAVVMTGCGNGARSSLYDKVDQLQSQNQELTKQVQHLEQQNEKLSERVDTLLAVGPEARASALPALDRIELSSRSGIYDKDNDDKAESLVVYIQPHDEAGDPFKAPGSVEVQLWDLQADASDAMVGRWQIKPDQLKEMWAGTFMTNYYRLKFDLGFQPADDKEYTAKVTFKDYLSGTVFREQAVVQVEE</sequence>
<dbReference type="KEGG" id="alus:STSP2_03312"/>
<protein>
    <recommendedName>
        <fullName evidence="4">Lipoprotein</fullName>
    </recommendedName>
</protein>